<organism evidence="1 2">
    <name type="scientific">Brachionus plicatilis</name>
    <name type="common">Marine rotifer</name>
    <name type="synonym">Brachionus muelleri</name>
    <dbReference type="NCBI Taxonomy" id="10195"/>
    <lineage>
        <taxon>Eukaryota</taxon>
        <taxon>Metazoa</taxon>
        <taxon>Spiralia</taxon>
        <taxon>Gnathifera</taxon>
        <taxon>Rotifera</taxon>
        <taxon>Eurotatoria</taxon>
        <taxon>Monogononta</taxon>
        <taxon>Pseudotrocha</taxon>
        <taxon>Ploima</taxon>
        <taxon>Brachionidae</taxon>
        <taxon>Brachionus</taxon>
    </lineage>
</organism>
<evidence type="ECO:0000313" key="1">
    <source>
        <dbReference type="EMBL" id="RNA31109.1"/>
    </source>
</evidence>
<proteinExistence type="predicted"/>
<protein>
    <submittedName>
        <fullName evidence="1">Uncharacterized protein</fullName>
    </submittedName>
</protein>
<dbReference type="EMBL" id="REGN01001986">
    <property type="protein sequence ID" value="RNA31109.1"/>
    <property type="molecule type" value="Genomic_DNA"/>
</dbReference>
<reference evidence="1 2" key="1">
    <citation type="journal article" date="2018" name="Sci. Rep.">
        <title>Genomic signatures of local adaptation to the degree of environmental predictability in rotifers.</title>
        <authorList>
            <person name="Franch-Gras L."/>
            <person name="Hahn C."/>
            <person name="Garcia-Roger E.M."/>
            <person name="Carmona M.J."/>
            <person name="Serra M."/>
            <person name="Gomez A."/>
        </authorList>
    </citation>
    <scope>NUCLEOTIDE SEQUENCE [LARGE SCALE GENOMIC DNA]</scope>
    <source>
        <strain evidence="1">HYR1</strain>
    </source>
</reference>
<evidence type="ECO:0000313" key="2">
    <source>
        <dbReference type="Proteomes" id="UP000276133"/>
    </source>
</evidence>
<gene>
    <name evidence="1" type="ORF">BpHYR1_026076</name>
</gene>
<name>A0A3M7S622_BRAPC</name>
<comment type="caution">
    <text evidence="1">The sequence shown here is derived from an EMBL/GenBank/DDBJ whole genome shotgun (WGS) entry which is preliminary data.</text>
</comment>
<accession>A0A3M7S622</accession>
<sequence length="121" mass="14100">MKFLLSIKISLRRRPERMGPAPNSRNNPLKNNYSSYLKKNLYEKIDEMFEAGINLINFELWGISDGFLLWGDKYGSVFYLKNGGSCFIFIQKIKSINPSNKPRSECRFELPKILSFARLIN</sequence>
<dbReference type="Proteomes" id="UP000276133">
    <property type="component" value="Unassembled WGS sequence"/>
</dbReference>
<dbReference type="AlphaFoldDB" id="A0A3M7S622"/>
<keyword evidence="2" id="KW-1185">Reference proteome</keyword>